<dbReference type="HOGENOM" id="CLU_032121_1_0_3"/>
<dbReference type="PANTHER" id="PTHR39441:SF1">
    <property type="entry name" value="DUF2252 DOMAIN-CONTAINING PROTEIN"/>
    <property type="match status" value="1"/>
</dbReference>
<dbReference type="PATRIC" id="fig|1173020.3.peg.2585"/>
<reference evidence="1 2" key="1">
    <citation type="submission" date="2012-05" db="EMBL/GenBank/DDBJ databases">
        <title>Finished chromosome of genome of Chamaesiphon sp. PCC 6605.</title>
        <authorList>
            <consortium name="US DOE Joint Genome Institute"/>
            <person name="Gugger M."/>
            <person name="Coursin T."/>
            <person name="Rippka R."/>
            <person name="Tandeau De Marsac N."/>
            <person name="Huntemann M."/>
            <person name="Wei C.-L."/>
            <person name="Han J."/>
            <person name="Detter J.C."/>
            <person name="Han C."/>
            <person name="Tapia R."/>
            <person name="Chen A."/>
            <person name="Kyrpides N."/>
            <person name="Mavromatis K."/>
            <person name="Markowitz V."/>
            <person name="Szeto E."/>
            <person name="Ivanova N."/>
            <person name="Pagani I."/>
            <person name="Pati A."/>
            <person name="Goodwin L."/>
            <person name="Nordberg H.P."/>
            <person name="Cantor M.N."/>
            <person name="Hua S.X."/>
            <person name="Woyke T."/>
            <person name="Kerfeld C.A."/>
        </authorList>
    </citation>
    <scope>NUCLEOTIDE SEQUENCE [LARGE SCALE GENOMIC DNA]</scope>
    <source>
        <strain evidence="2">ATCC 27169 / PCC 6605</strain>
    </source>
</reference>
<accession>K9UG19</accession>
<evidence type="ECO:0008006" key="3">
    <source>
        <dbReference type="Google" id="ProtNLM"/>
    </source>
</evidence>
<dbReference type="AlphaFoldDB" id="K9UG19"/>
<evidence type="ECO:0000313" key="2">
    <source>
        <dbReference type="Proteomes" id="UP000010366"/>
    </source>
</evidence>
<proteinExistence type="predicted"/>
<evidence type="ECO:0000313" key="1">
    <source>
        <dbReference type="EMBL" id="AFY93351.1"/>
    </source>
</evidence>
<gene>
    <name evidence="1" type="ORF">Cha6605_2273</name>
</gene>
<dbReference type="KEGG" id="cmp:Cha6605_2273"/>
<dbReference type="SUPFAM" id="SSF56112">
    <property type="entry name" value="Protein kinase-like (PK-like)"/>
    <property type="match status" value="1"/>
</dbReference>
<organism evidence="1 2">
    <name type="scientific">Chamaesiphon minutus (strain ATCC 27169 / PCC 6605)</name>
    <dbReference type="NCBI Taxonomy" id="1173020"/>
    <lineage>
        <taxon>Bacteria</taxon>
        <taxon>Bacillati</taxon>
        <taxon>Cyanobacteriota</taxon>
        <taxon>Cyanophyceae</taxon>
        <taxon>Gomontiellales</taxon>
        <taxon>Chamaesiphonaceae</taxon>
        <taxon>Chamaesiphon</taxon>
    </lineage>
</organism>
<name>K9UG19_CHAP6</name>
<dbReference type="eggNOG" id="COG4320">
    <property type="taxonomic scope" value="Bacteria"/>
</dbReference>
<dbReference type="PANTHER" id="PTHR39441">
    <property type="entry name" value="DUF2252 DOMAIN-CONTAINING PROTEIN"/>
    <property type="match status" value="1"/>
</dbReference>
<dbReference type="OrthoDB" id="1491115at2"/>
<dbReference type="InterPro" id="IPR018721">
    <property type="entry name" value="DUF2252"/>
</dbReference>
<dbReference type="InterPro" id="IPR011009">
    <property type="entry name" value="Kinase-like_dom_sf"/>
</dbReference>
<protein>
    <recommendedName>
        <fullName evidence="3">DUF2252 domain-containing protein</fullName>
    </recommendedName>
</protein>
<sequence>MDDRLDNSKSRDVWGLIREFNAGRDPMMLERKYNKMRKNALSFFRGTCHLFYRDLPVTSSLNLAPHAWICGDLHLENFGAYKGDDRQIYFGINDFDEGMLAPCTWDVARLVTSIFLAAESLSLDCAEGERLAEVYLNRYAATLRSGSIRAIVADNAFGIVAELLKKIGRRKRQELLDERTELIGDRRQLKFDDDKILKIDRDKYELVRQVIFDWAQTQDRADFFEVLDIGFRVAGNGSLGLDRYLILVAGKGSPERNYLLDFKQQPLYVLPTFLSDVQPQWENSATRVMKVQQLVQSAPPALLAAIDFNNSSYLLRELQPTQDKIELKDANIGIDRLETLVATMAEVTAFAQLHSSGKLGAAIAQELLDFGENLDWQQDVLIYANNYARQVHSDYQDFCQVTLEQ</sequence>
<keyword evidence="2" id="KW-1185">Reference proteome</keyword>
<dbReference type="STRING" id="1173020.Cha6605_2273"/>
<dbReference type="EMBL" id="CP003600">
    <property type="protein sequence ID" value="AFY93351.1"/>
    <property type="molecule type" value="Genomic_DNA"/>
</dbReference>
<dbReference type="RefSeq" id="WP_015159501.1">
    <property type="nucleotide sequence ID" value="NC_019697.1"/>
</dbReference>
<dbReference type="Pfam" id="PF10009">
    <property type="entry name" value="DUF2252"/>
    <property type="match status" value="1"/>
</dbReference>
<dbReference type="Proteomes" id="UP000010366">
    <property type="component" value="Chromosome"/>
</dbReference>